<organism evidence="3 4">
    <name type="scientific">Kouleothrix aurantiaca</name>
    <dbReference type="NCBI Taxonomy" id="186479"/>
    <lineage>
        <taxon>Bacteria</taxon>
        <taxon>Bacillati</taxon>
        <taxon>Chloroflexota</taxon>
        <taxon>Chloroflexia</taxon>
        <taxon>Chloroflexales</taxon>
        <taxon>Roseiflexineae</taxon>
        <taxon>Roseiflexaceae</taxon>
        <taxon>Kouleothrix</taxon>
    </lineage>
</organism>
<protein>
    <submittedName>
        <fullName evidence="3">Uncharacterized protein</fullName>
    </submittedName>
</protein>
<reference evidence="3 4" key="1">
    <citation type="submission" date="2015-09" db="EMBL/GenBank/DDBJ databases">
        <title>Draft genome sequence of Kouleothrix aurantiaca JCM 19913.</title>
        <authorList>
            <person name="Hemp J."/>
        </authorList>
    </citation>
    <scope>NUCLEOTIDE SEQUENCE [LARGE SCALE GENOMIC DNA]</scope>
    <source>
        <strain evidence="3 4">COM-B</strain>
    </source>
</reference>
<feature type="non-terminal residue" evidence="3">
    <location>
        <position position="1"/>
    </location>
</feature>
<evidence type="ECO:0000313" key="3">
    <source>
        <dbReference type="EMBL" id="KPV50224.1"/>
    </source>
</evidence>
<evidence type="ECO:0000313" key="4">
    <source>
        <dbReference type="Proteomes" id="UP000050509"/>
    </source>
</evidence>
<keyword evidence="4" id="KW-1185">Reference proteome</keyword>
<comment type="caution">
    <text evidence="3">The sequence shown here is derived from an EMBL/GenBank/DDBJ whole genome shotgun (WGS) entry which is preliminary data.</text>
</comment>
<dbReference type="AlphaFoldDB" id="A0A0P9DK81"/>
<dbReference type="InterPro" id="IPR011990">
    <property type="entry name" value="TPR-like_helical_dom_sf"/>
</dbReference>
<dbReference type="InterPro" id="IPR041617">
    <property type="entry name" value="TPR_MalT"/>
</dbReference>
<dbReference type="SUPFAM" id="SSF48452">
    <property type="entry name" value="TPR-like"/>
    <property type="match status" value="1"/>
</dbReference>
<dbReference type="Pfam" id="PF25873">
    <property type="entry name" value="WHD_MalT"/>
    <property type="match status" value="1"/>
</dbReference>
<proteinExistence type="predicted"/>
<name>A0A0P9DK81_9CHLR</name>
<dbReference type="Proteomes" id="UP000050509">
    <property type="component" value="Unassembled WGS sequence"/>
</dbReference>
<feature type="domain" description="MalT-like winged helix" evidence="2">
    <location>
        <begin position="1"/>
        <end position="83"/>
    </location>
</feature>
<feature type="domain" description="MalT-like TPR region" evidence="1">
    <location>
        <begin position="203"/>
        <end position="552"/>
    </location>
</feature>
<sequence length="570" mass="61185">LPAHIQAFLLQPSILERLCGPLCDAVLGLEADGADTTDAAYSQLLLREIEQRNLFLVALDDERRWYRYHQLFADVLRERLARGVARADIAQLHRRAGQWFERHNLHAEAFRHALAAQDWELATRLVEHASSATVLGTMQHHQTLRSWLEALPEQIVRERPRLCLLRARLALLTDVAQASEWARHAEQALESAAPPEATASTRGEIAALRTGLAASQGAAAEAIQHAQQALADLDAANSGVRSEVMGYLARAYLMQHDPGRAAKAFAEMARLARRGGGDTGTFVPEANLAFLQRLQGQPFLASQTCQRSLEQAAARGAGMAPDAAWVLAARADLLREANDLDAALACASDAVARARQLAVPNLSLLCTLVLARVHAARGDAAQALALAGEPRVLGEQFRVVALQPILQAFEAQLAIQSGNLAAAAALAGAESALPQTARYWISPIMVTYSHEHLAIAAAQVLLAQNRASADARHLQLARELIEPLAAYAEREKLPWLRAKSLVLEALADAARGDVPRALALLSEALELAAAHGFVRVLLDEGAPIAALLTELAHAGDARSAAHATALLAAL</sequence>
<dbReference type="EMBL" id="LJCR01001514">
    <property type="protein sequence ID" value="KPV50224.1"/>
    <property type="molecule type" value="Genomic_DNA"/>
</dbReference>
<evidence type="ECO:0000259" key="1">
    <source>
        <dbReference type="Pfam" id="PF17874"/>
    </source>
</evidence>
<dbReference type="InterPro" id="IPR059106">
    <property type="entry name" value="WHD_MalT"/>
</dbReference>
<accession>A0A0P9DK81</accession>
<dbReference type="PATRIC" id="fig|186479.3.peg.2067"/>
<dbReference type="Pfam" id="PF17874">
    <property type="entry name" value="TPR_MalT"/>
    <property type="match status" value="1"/>
</dbReference>
<dbReference type="Gene3D" id="1.25.40.10">
    <property type="entry name" value="Tetratricopeptide repeat domain"/>
    <property type="match status" value="1"/>
</dbReference>
<gene>
    <name evidence="3" type="ORF">SE17_28215</name>
</gene>
<evidence type="ECO:0000259" key="2">
    <source>
        <dbReference type="Pfam" id="PF25873"/>
    </source>
</evidence>